<feature type="compositionally biased region" description="Polar residues" evidence="5">
    <location>
        <begin position="1162"/>
        <end position="1189"/>
    </location>
</feature>
<reference evidence="7" key="1">
    <citation type="submission" date="2025-08" db="UniProtKB">
        <authorList>
            <consortium name="RefSeq"/>
        </authorList>
    </citation>
    <scope>IDENTIFICATION</scope>
    <source>
        <tissue evidence="7">Blood</tissue>
    </source>
</reference>
<dbReference type="RefSeq" id="XP_054831809.1">
    <property type="nucleotide sequence ID" value="XM_054975834.1"/>
</dbReference>
<dbReference type="InterPro" id="IPR051976">
    <property type="entry name" value="Synaptopodin_domain"/>
</dbReference>
<keyword evidence="2" id="KW-0963">Cytoplasm</keyword>
<feature type="compositionally biased region" description="Polar residues" evidence="5">
    <location>
        <begin position="1202"/>
        <end position="1213"/>
    </location>
</feature>
<keyword evidence="6" id="KW-1185">Reference proteome</keyword>
<feature type="region of interest" description="Disordered" evidence="5">
    <location>
        <begin position="810"/>
        <end position="833"/>
    </location>
</feature>
<gene>
    <name evidence="7" type="primary">SYNPO</name>
</gene>
<dbReference type="GeneID" id="129327307"/>
<dbReference type="Proteomes" id="UP001190640">
    <property type="component" value="Chromosome 4"/>
</dbReference>
<proteinExistence type="inferred from homology"/>
<dbReference type="KEGG" id="emc:129327307"/>
<sequence>MIKASFLQPYLQPQSSYAGPGKVNQNPHSCKKPSCGEGYGCLGREQGKEKESNPVGKSHCSDLKEQEIRESTRDNFLQKPCNTNGEMLPLKTDGNESPVTRVSPRPASGLLRSGLSNRSDQSQEWKVVKFKRVLISPVGEPRKANISRSASLSEKELKEAKARSQRIAAQLTTPPNSNSKGVLLFHRRKQRVNAFTLENTKTNREQAAPEVCPRAIQHIIPSHGKALHVKEALRDNRELEGFSCIKDSGLWAQRGSMEKHEESLAVEQTAVQDPQRNTIKKEETLSTMNTTLSSEDIPAEDFQQIPLSVYLKENTGDASSNGVHKPITVELEKMPVVEQTPVTDNIKNISPIVDEELYLPGTDRENNSITPEKEPYTLHTDRENNVFDKEPYLPLIDSENNNNAPDKELHVPLIDRENNIHLDKTLTAAIVDKKENGEILNKEQNAAVIENEKNLPTTDTEKSILITDKQTNDPLTHSKQYCEVRLTLSKPMPVKNRTARPFGTQSLVTTHTPAEKSPVVELPPPPTYAETFSSPPPVTRVRSPPAYSALYPTEEQKASVPQVVNYIDSRPGPQSSEERGPPPTKSGILDESITHRAAKKSMFTFVEKPKVAPNPDLLNLVQRADNRKKQRGRTVPEDEPFALGAEASNFLPENTLIDGLAQATTDSAPEWSSCLRSPRIQPKPKIKSNQNLTEARGKGAELFARRQTRMQKYIIESPSHPDVARSPSPTISLPPSWKYASETHLSPMAFQPLPKSPIRSPRAPPPIPLYNSNMTESEISKKELEISKQQPYQLQSSLFILSPAKDPMRSLPRAAPPPKPVVPEPSYMRQASCPTSPLPSSVLYLPVQSSPSRALPGHFVPSAGTVFAPQNITTAGAPIDTSIEYSSRILSPRAKGVYQAPRPSYSTKDAGIEPQERRVSLPASPSWIPQLVRQPSSLDGWVSPAQTPEPEEGHLEAFQAASIMTPPPMSPSWSERSLSPFRQETDPKSSRQMQVMLARNIINAARRKSSSPKATGIDNFRPFTPPASSANVSYSSGSPKNTNTHSSSPLQSPKPTRVEGYRRVSLPTTTTAPPQISASSNNSPRFMGSHSPIYKSPLQSPKSLRMNGSKYFTLPASSGASLFNYASSDGPRTIGNNSMTYRDPAPSSKPSIMDSHRIFTPPASTSRKSSCTSPKNLDNCSPTIKSPLQSPMMGTHNAVKRYTTSSPTNSDVSIDSEDSGIKSPSIRSFNICPRGWNGSLRLKRGSLPAEASCIS</sequence>
<dbReference type="GO" id="GO:0098886">
    <property type="term" value="P:modification of dendritic spine"/>
    <property type="evidence" value="ECO:0007669"/>
    <property type="project" value="TreeGrafter"/>
</dbReference>
<feature type="region of interest" description="Disordered" evidence="5">
    <location>
        <begin position="512"/>
        <end position="544"/>
    </location>
</feature>
<dbReference type="GO" id="GO:0005634">
    <property type="term" value="C:nucleus"/>
    <property type="evidence" value="ECO:0007669"/>
    <property type="project" value="TreeGrafter"/>
</dbReference>
<feature type="region of interest" description="Disordered" evidence="5">
    <location>
        <begin position="964"/>
        <end position="992"/>
    </location>
</feature>
<dbReference type="AlphaFoldDB" id="A0AA97J632"/>
<dbReference type="PANTHER" id="PTHR24217:SF13">
    <property type="entry name" value="SYNAPTOPODIN"/>
    <property type="match status" value="1"/>
</dbReference>
<feature type="region of interest" description="Disordered" evidence="5">
    <location>
        <begin position="566"/>
        <end position="589"/>
    </location>
</feature>
<evidence type="ECO:0000256" key="3">
    <source>
        <dbReference type="ARBA" id="ARBA00022553"/>
    </source>
</evidence>
<dbReference type="GO" id="GO:0001725">
    <property type="term" value="C:stress fiber"/>
    <property type="evidence" value="ECO:0007669"/>
    <property type="project" value="TreeGrafter"/>
</dbReference>
<dbReference type="GO" id="GO:0003779">
    <property type="term" value="F:actin binding"/>
    <property type="evidence" value="ECO:0007669"/>
    <property type="project" value="TreeGrafter"/>
</dbReference>
<protein>
    <submittedName>
        <fullName evidence="7">Synaptopodin</fullName>
    </submittedName>
</protein>
<keyword evidence="3" id="KW-0597">Phosphoprotein</keyword>
<dbReference type="CTD" id="11346"/>
<feature type="region of interest" description="Disordered" evidence="5">
    <location>
        <begin position="1004"/>
        <end position="1058"/>
    </location>
</feature>
<feature type="compositionally biased region" description="Polar residues" evidence="5">
    <location>
        <begin position="11"/>
        <end position="28"/>
    </location>
</feature>
<evidence type="ECO:0000256" key="2">
    <source>
        <dbReference type="ARBA" id="ARBA00022490"/>
    </source>
</evidence>
<dbReference type="PANTHER" id="PTHR24217">
    <property type="entry name" value="PUTATIVE-RELATED"/>
    <property type="match status" value="1"/>
</dbReference>
<evidence type="ECO:0000256" key="4">
    <source>
        <dbReference type="ARBA" id="ARBA00038161"/>
    </source>
</evidence>
<accession>A0AA97J632</accession>
<dbReference type="GO" id="GO:0097444">
    <property type="term" value="C:spine apparatus"/>
    <property type="evidence" value="ECO:0007669"/>
    <property type="project" value="TreeGrafter"/>
</dbReference>
<feature type="compositionally biased region" description="Polar residues" evidence="5">
    <location>
        <begin position="1039"/>
        <end position="1054"/>
    </location>
</feature>
<feature type="compositionally biased region" description="Low complexity" evidence="5">
    <location>
        <begin position="108"/>
        <end position="119"/>
    </location>
</feature>
<feature type="region of interest" description="Disordered" evidence="5">
    <location>
        <begin position="1"/>
        <end position="29"/>
    </location>
</feature>
<feature type="region of interest" description="Disordered" evidence="5">
    <location>
        <begin position="78"/>
        <end position="122"/>
    </location>
</feature>
<evidence type="ECO:0000313" key="7">
    <source>
        <dbReference type="RefSeq" id="XP_054831809.1"/>
    </source>
</evidence>
<comment type="similarity">
    <text evidence="4">Belongs to the synaptopodin family.</text>
</comment>
<dbReference type="GO" id="GO:0032233">
    <property type="term" value="P:positive regulation of actin filament bundle assembly"/>
    <property type="evidence" value="ECO:0007669"/>
    <property type="project" value="TreeGrafter"/>
</dbReference>
<feature type="region of interest" description="Disordered" evidence="5">
    <location>
        <begin position="42"/>
        <end position="65"/>
    </location>
</feature>
<feature type="compositionally biased region" description="Polar residues" evidence="5">
    <location>
        <begin position="971"/>
        <end position="982"/>
    </location>
</feature>
<name>A0AA97J632_EUBMA</name>
<feature type="compositionally biased region" description="Low complexity" evidence="5">
    <location>
        <begin position="1028"/>
        <end position="1038"/>
    </location>
</feature>
<feature type="compositionally biased region" description="Polar residues" evidence="5">
    <location>
        <begin position="1066"/>
        <end position="1084"/>
    </location>
</feature>
<evidence type="ECO:0000256" key="5">
    <source>
        <dbReference type="SAM" id="MobiDB-lite"/>
    </source>
</evidence>
<evidence type="ECO:0000313" key="6">
    <source>
        <dbReference type="Proteomes" id="UP001190640"/>
    </source>
</evidence>
<feature type="region of interest" description="Disordered" evidence="5">
    <location>
        <begin position="1143"/>
        <end position="1223"/>
    </location>
</feature>
<feature type="compositionally biased region" description="Pro residues" evidence="5">
    <location>
        <begin position="814"/>
        <end position="823"/>
    </location>
</feature>
<organism evidence="6 7">
    <name type="scientific">Eublepharis macularius</name>
    <name type="common">Leopard gecko</name>
    <name type="synonym">Cyrtodactylus macularius</name>
    <dbReference type="NCBI Taxonomy" id="481883"/>
    <lineage>
        <taxon>Eukaryota</taxon>
        <taxon>Metazoa</taxon>
        <taxon>Chordata</taxon>
        <taxon>Craniata</taxon>
        <taxon>Vertebrata</taxon>
        <taxon>Euteleostomi</taxon>
        <taxon>Lepidosauria</taxon>
        <taxon>Squamata</taxon>
        <taxon>Bifurcata</taxon>
        <taxon>Gekkota</taxon>
        <taxon>Eublepharidae</taxon>
        <taxon>Eublepharinae</taxon>
        <taxon>Eublepharis</taxon>
    </lineage>
</organism>
<dbReference type="GO" id="GO:0030018">
    <property type="term" value="C:Z disc"/>
    <property type="evidence" value="ECO:0007669"/>
    <property type="project" value="TreeGrafter"/>
</dbReference>
<comment type="subcellular location">
    <subcellularLocation>
        <location evidence="1">Cytoplasm</location>
    </subcellularLocation>
</comment>
<evidence type="ECO:0000256" key="1">
    <source>
        <dbReference type="ARBA" id="ARBA00004496"/>
    </source>
</evidence>
<dbReference type="GO" id="GO:1905355">
    <property type="term" value="P:spine apparatus assembly"/>
    <property type="evidence" value="ECO:0007669"/>
    <property type="project" value="TreeGrafter"/>
</dbReference>
<feature type="region of interest" description="Disordered" evidence="5">
    <location>
        <begin position="1066"/>
        <end position="1085"/>
    </location>
</feature>